<name>A0A1H4BZV6_9BACT</name>
<dbReference type="CDD" id="cd14728">
    <property type="entry name" value="Ere-like"/>
    <property type="match status" value="1"/>
</dbReference>
<dbReference type="InterPro" id="IPR052036">
    <property type="entry name" value="Hydrolase/PRTase-associated"/>
</dbReference>
<dbReference type="SUPFAM" id="SSF159501">
    <property type="entry name" value="EreA/ChaN-like"/>
    <property type="match status" value="1"/>
</dbReference>
<dbReference type="RefSeq" id="WP_089761801.1">
    <property type="nucleotide sequence ID" value="NZ_BKAT01000035.1"/>
</dbReference>
<sequence length="377" mass="42655">MLRYFLVLLACYLFKTSDCTAQYLAATGNYKADTLSADQLKLAVNAVKEKKVVGLGEAEHLKSSYYKIKSQLLKSLVEQHNFSLVLLEASLNACQLLDRYIKGDDHVDLRTALKEMNATNDYVLKNIYNTPRIGELFAWLRDYNKANNNRVSIGGIDFQNPVLLGNAIREEIKKSAADSVDYYVAKLDDAVALYSRFYNGYMDYKNIFKIFKVDSLKASAITAHKAVYALQRFAGGSQWLDLNLQNLRAMSDFYVDPNAMLLRDSAMFNNLRYYADQRPDAKIIVWAATQHLQEQKQSFGGRDYRWMGNFIRSRWGNQFANIGVYGPENCLPAPTPAGKVTVEVILKSGQYGECFNTRNEEVIISVKAPQVTNAVVL</sequence>
<evidence type="ECO:0000313" key="3">
    <source>
        <dbReference type="Proteomes" id="UP000199656"/>
    </source>
</evidence>
<accession>A0A1H4BZV6</accession>
<protein>
    <submittedName>
        <fullName evidence="2">Erythromycin esterase</fullName>
    </submittedName>
</protein>
<evidence type="ECO:0000256" key="1">
    <source>
        <dbReference type="SAM" id="SignalP"/>
    </source>
</evidence>
<dbReference type="AlphaFoldDB" id="A0A1H4BZV6"/>
<gene>
    <name evidence="2" type="ORF">SAMN05660909_02356</name>
</gene>
<evidence type="ECO:0000313" key="2">
    <source>
        <dbReference type="EMBL" id="SEA53607.1"/>
    </source>
</evidence>
<keyword evidence="3" id="KW-1185">Reference proteome</keyword>
<dbReference type="PANTHER" id="PTHR31299">
    <property type="entry name" value="ESTERASE, PUTATIVE (AFU_ORTHOLOGUE AFUA_1G05850)-RELATED"/>
    <property type="match status" value="1"/>
</dbReference>
<dbReference type="GO" id="GO:0046677">
    <property type="term" value="P:response to antibiotic"/>
    <property type="evidence" value="ECO:0007669"/>
    <property type="project" value="InterPro"/>
</dbReference>
<dbReference type="Gene3D" id="1.20.1440.30">
    <property type="entry name" value="Biosynthetic Protein domain"/>
    <property type="match status" value="1"/>
</dbReference>
<dbReference type="EMBL" id="FNRL01000009">
    <property type="protein sequence ID" value="SEA53607.1"/>
    <property type="molecule type" value="Genomic_DNA"/>
</dbReference>
<dbReference type="STRING" id="408074.SAMN05660909_02356"/>
<dbReference type="Proteomes" id="UP000199656">
    <property type="component" value="Unassembled WGS sequence"/>
</dbReference>
<reference evidence="3" key="1">
    <citation type="submission" date="2016-10" db="EMBL/GenBank/DDBJ databases">
        <authorList>
            <person name="Varghese N."/>
            <person name="Submissions S."/>
        </authorList>
    </citation>
    <scope>NUCLEOTIDE SEQUENCE [LARGE SCALE GENOMIC DNA]</scope>
    <source>
        <strain evidence="3">DSM 23920</strain>
    </source>
</reference>
<feature type="chain" id="PRO_5011713938" evidence="1">
    <location>
        <begin position="22"/>
        <end position="377"/>
    </location>
</feature>
<dbReference type="Pfam" id="PF05139">
    <property type="entry name" value="Erythro_esteras"/>
    <property type="match status" value="1"/>
</dbReference>
<keyword evidence="1" id="KW-0732">Signal</keyword>
<feature type="signal peptide" evidence="1">
    <location>
        <begin position="1"/>
        <end position="21"/>
    </location>
</feature>
<dbReference type="PANTHER" id="PTHR31299:SF0">
    <property type="entry name" value="ESTERASE, PUTATIVE (AFU_ORTHOLOGUE AFUA_1G05850)-RELATED"/>
    <property type="match status" value="1"/>
</dbReference>
<dbReference type="Gene3D" id="3.30.1870.10">
    <property type="entry name" value="EreA-like, domain 2"/>
    <property type="match status" value="1"/>
</dbReference>
<dbReference type="InterPro" id="IPR007815">
    <property type="entry name" value="Emycin_Estase"/>
</dbReference>
<dbReference type="Gene3D" id="3.40.1660.10">
    <property type="entry name" value="EreA-like (biosynthetic domain)"/>
    <property type="match status" value="1"/>
</dbReference>
<organism evidence="2 3">
    <name type="scientific">Chitinophaga terrae</name>
    <name type="common">ex Kim and Jung 2007</name>
    <dbReference type="NCBI Taxonomy" id="408074"/>
    <lineage>
        <taxon>Bacteria</taxon>
        <taxon>Pseudomonadati</taxon>
        <taxon>Bacteroidota</taxon>
        <taxon>Chitinophagia</taxon>
        <taxon>Chitinophagales</taxon>
        <taxon>Chitinophagaceae</taxon>
        <taxon>Chitinophaga</taxon>
    </lineage>
</organism>
<proteinExistence type="predicted"/>
<dbReference type="OrthoDB" id="9810066at2"/>